<dbReference type="InterPro" id="IPR024679">
    <property type="entry name" value="Ipi1_N"/>
</dbReference>
<comment type="caution">
    <text evidence="6">The sequence shown here is derived from an EMBL/GenBank/DDBJ whole genome shotgun (WGS) entry which is preliminary data.</text>
</comment>
<dbReference type="SUPFAM" id="SSF48371">
    <property type="entry name" value="ARM repeat"/>
    <property type="match status" value="1"/>
</dbReference>
<evidence type="ECO:0000256" key="1">
    <source>
        <dbReference type="ARBA" id="ARBA00004123"/>
    </source>
</evidence>
<evidence type="ECO:0000256" key="3">
    <source>
        <dbReference type="ARBA" id="ARBA00023242"/>
    </source>
</evidence>
<evidence type="ECO:0000259" key="5">
    <source>
        <dbReference type="Pfam" id="PF12333"/>
    </source>
</evidence>
<sequence>MVKRKNTSDFQKVKLKVGRKLKKENETNTDFKVKKIVLKETSRRDVFKSLLSNSESGPHFKLVCLKKLTDGHLSANPQDITGEVVNALSKYLLDSDFRVRSETIKCLKQCISSLQKRQQILTPFVDIMLNYIRCGLTHIDAAICADSRKMLNAIIEKADRSLHNQLMQVSLSRLNCSSHTVEDYLLFACVAQLVIEDNEEEVFKPLQLKWSTENCFCDIHSHLLKEPLLKLNISFQEFSQNDTKSIFTTKLTELIEKEVKSLVNREKFTFSEDEAKKSIAVLETCTVLKMKPMRRKSEAIPEVTIFVNQNLKEKKKKQETIVNNLKQKLNNLLSQVF</sequence>
<dbReference type="VEuPathDB" id="VectorBase:LDEU008387"/>
<dbReference type="PANTHER" id="PTHR16056:SF2">
    <property type="entry name" value="TESTIS-EXPRESSED PROTEIN 10"/>
    <property type="match status" value="1"/>
</dbReference>
<dbReference type="InterPro" id="IPR011989">
    <property type="entry name" value="ARM-like"/>
</dbReference>
<evidence type="ECO:0000256" key="2">
    <source>
        <dbReference type="ARBA" id="ARBA00006427"/>
    </source>
</evidence>
<comment type="similarity">
    <text evidence="2">Belongs to the IPI1/TEX10 family.</text>
</comment>
<evidence type="ECO:0000256" key="4">
    <source>
        <dbReference type="SAM" id="Coils"/>
    </source>
</evidence>
<keyword evidence="3" id="KW-0539">Nucleus</keyword>
<gene>
    <name evidence="6" type="ORF">B4U80_02202</name>
</gene>
<protein>
    <submittedName>
        <fullName evidence="6">Testis-expressed sequence 10 protein-like protein</fullName>
    </submittedName>
</protein>
<feature type="coiled-coil region" evidence="4">
    <location>
        <begin position="308"/>
        <end position="335"/>
    </location>
</feature>
<reference evidence="6 7" key="1">
    <citation type="journal article" date="2018" name="Gigascience">
        <title>Genomes of trombidid mites reveal novel predicted allergens and laterally-transferred genes associated with secondary metabolism.</title>
        <authorList>
            <person name="Dong X."/>
            <person name="Chaisiri K."/>
            <person name="Xia D."/>
            <person name="Armstrong S.D."/>
            <person name="Fang Y."/>
            <person name="Donnelly M.J."/>
            <person name="Kadowaki T."/>
            <person name="McGarry J.W."/>
            <person name="Darby A.C."/>
            <person name="Makepeace B.L."/>
        </authorList>
    </citation>
    <scope>NUCLEOTIDE SEQUENCE [LARGE SCALE GENOMIC DNA]</scope>
    <source>
        <strain evidence="6">UoL-UT</strain>
    </source>
</reference>
<dbReference type="InterPro" id="IPR016024">
    <property type="entry name" value="ARM-type_fold"/>
</dbReference>
<comment type="subcellular location">
    <subcellularLocation>
        <location evidence="1">Nucleus</location>
    </subcellularLocation>
</comment>
<dbReference type="Proteomes" id="UP000288716">
    <property type="component" value="Unassembled WGS sequence"/>
</dbReference>
<dbReference type="Pfam" id="PF12333">
    <property type="entry name" value="Ipi1_N"/>
    <property type="match status" value="1"/>
</dbReference>
<dbReference type="STRING" id="299467.A0A443S855"/>
<keyword evidence="4" id="KW-0175">Coiled coil</keyword>
<keyword evidence="7" id="KW-1185">Reference proteome</keyword>
<proteinExistence type="inferred from homology"/>
<dbReference type="GO" id="GO:0071339">
    <property type="term" value="C:MLL1 complex"/>
    <property type="evidence" value="ECO:0007669"/>
    <property type="project" value="TreeGrafter"/>
</dbReference>
<name>A0A443S855_9ACAR</name>
<evidence type="ECO:0000313" key="7">
    <source>
        <dbReference type="Proteomes" id="UP000288716"/>
    </source>
</evidence>
<organism evidence="6 7">
    <name type="scientific">Leptotrombidium deliense</name>
    <dbReference type="NCBI Taxonomy" id="299467"/>
    <lineage>
        <taxon>Eukaryota</taxon>
        <taxon>Metazoa</taxon>
        <taxon>Ecdysozoa</taxon>
        <taxon>Arthropoda</taxon>
        <taxon>Chelicerata</taxon>
        <taxon>Arachnida</taxon>
        <taxon>Acari</taxon>
        <taxon>Acariformes</taxon>
        <taxon>Trombidiformes</taxon>
        <taxon>Prostigmata</taxon>
        <taxon>Anystina</taxon>
        <taxon>Parasitengona</taxon>
        <taxon>Trombiculoidea</taxon>
        <taxon>Trombiculidae</taxon>
        <taxon>Leptotrombidium</taxon>
    </lineage>
</organism>
<feature type="domain" description="Pre-rRNA-processing protein Ipi1 N-terminal" evidence="5">
    <location>
        <begin position="121"/>
        <end position="164"/>
    </location>
</feature>
<evidence type="ECO:0000313" key="6">
    <source>
        <dbReference type="EMBL" id="RWS23654.1"/>
    </source>
</evidence>
<dbReference type="OrthoDB" id="361362at2759"/>
<dbReference type="AlphaFoldDB" id="A0A443S855"/>
<dbReference type="PANTHER" id="PTHR16056">
    <property type="entry name" value="REGULATOR OF MICROTUBULE DYNAMICS PROTEIN"/>
    <property type="match status" value="1"/>
</dbReference>
<accession>A0A443S855</accession>
<dbReference type="EMBL" id="NCKV01006099">
    <property type="protein sequence ID" value="RWS23654.1"/>
    <property type="molecule type" value="Genomic_DNA"/>
</dbReference>
<dbReference type="Gene3D" id="1.25.10.10">
    <property type="entry name" value="Leucine-rich Repeat Variant"/>
    <property type="match status" value="1"/>
</dbReference>